<dbReference type="Pfam" id="PF03004">
    <property type="entry name" value="Transposase_24"/>
    <property type="match status" value="1"/>
</dbReference>
<feature type="compositionally biased region" description="Pro residues" evidence="1">
    <location>
        <begin position="462"/>
        <end position="471"/>
    </location>
</feature>
<gene>
    <name evidence="2" type="ORF">Scep_029775</name>
</gene>
<name>A0AAP0E604_9MAGN</name>
<proteinExistence type="predicted"/>
<feature type="region of interest" description="Disordered" evidence="1">
    <location>
        <begin position="407"/>
        <end position="426"/>
    </location>
</feature>
<protein>
    <submittedName>
        <fullName evidence="2">Uncharacterized protein</fullName>
    </submittedName>
</protein>
<sequence length="549" mass="61218">MDANSDGSATGTDVDPLTKIVTGLATAPVAIFWARKLLLWFSFARQCGEKELHVAKKNSTWRRDYVVAKQDGLEKMLTWSPFASALANAPPSPPRHRHRLGHSHLLLDLGFRTDIWNRVDTVEVAVRHATAGGVGGGDEAGSSRPISSPNEPIELLRRDFQEMQTQILRVMQNHTLTQDQLREVQGQLRRMEHALMDTLVISFASAPPREVLADDSETDDDLDNWESFPCIFSLRLQVVIGSVVAVCRRLEAPKPSPSAVAASEASALYRRCLRISRRCSSLSLAIFIIIKACSSMLCTMGNLGNFTVELVSLFDMILLYVIALLVKTNTFETPPTVNEVYLHLHTVNHDGVTFIDTRSERFYAKLQRRRLELTQATPDQAVDDEAVYFNVAGECPKGRVYGLGSLGRKNRRYADPGASTSQMPEMVSRSEFDSVAEQLRHVVAFMQRQFGMTMDGAGLSQPQPPPPPPPHEQQQPPQIDPADPPHQQDNVEQEMQDWLTRDEQLDGSETECLNFVSDPFLISNGSETECLNSVFDPFLIRDGSETECN</sequence>
<evidence type="ECO:0000256" key="1">
    <source>
        <dbReference type="SAM" id="MobiDB-lite"/>
    </source>
</evidence>
<reference evidence="2 3" key="1">
    <citation type="submission" date="2024-01" db="EMBL/GenBank/DDBJ databases">
        <title>Genome assemblies of Stephania.</title>
        <authorList>
            <person name="Yang L."/>
        </authorList>
    </citation>
    <scope>NUCLEOTIDE SEQUENCE [LARGE SCALE GENOMIC DNA]</scope>
    <source>
        <strain evidence="2">JXDWG</strain>
        <tissue evidence="2">Leaf</tissue>
    </source>
</reference>
<organism evidence="2 3">
    <name type="scientific">Stephania cephalantha</name>
    <dbReference type="NCBI Taxonomy" id="152367"/>
    <lineage>
        <taxon>Eukaryota</taxon>
        <taxon>Viridiplantae</taxon>
        <taxon>Streptophyta</taxon>
        <taxon>Embryophyta</taxon>
        <taxon>Tracheophyta</taxon>
        <taxon>Spermatophyta</taxon>
        <taxon>Magnoliopsida</taxon>
        <taxon>Ranunculales</taxon>
        <taxon>Menispermaceae</taxon>
        <taxon>Menispermoideae</taxon>
        <taxon>Cissampelideae</taxon>
        <taxon>Stephania</taxon>
    </lineage>
</organism>
<dbReference type="Proteomes" id="UP001419268">
    <property type="component" value="Unassembled WGS sequence"/>
</dbReference>
<comment type="caution">
    <text evidence="2">The sequence shown here is derived from an EMBL/GenBank/DDBJ whole genome shotgun (WGS) entry which is preliminary data.</text>
</comment>
<feature type="region of interest" description="Disordered" evidence="1">
    <location>
        <begin position="454"/>
        <end position="492"/>
    </location>
</feature>
<accession>A0AAP0E604</accession>
<dbReference type="InterPro" id="IPR004252">
    <property type="entry name" value="Probable_transposase_24"/>
</dbReference>
<dbReference type="EMBL" id="JBBNAG010000013">
    <property type="protein sequence ID" value="KAK9083304.1"/>
    <property type="molecule type" value="Genomic_DNA"/>
</dbReference>
<evidence type="ECO:0000313" key="3">
    <source>
        <dbReference type="Proteomes" id="UP001419268"/>
    </source>
</evidence>
<evidence type="ECO:0000313" key="2">
    <source>
        <dbReference type="EMBL" id="KAK9083304.1"/>
    </source>
</evidence>
<keyword evidence="3" id="KW-1185">Reference proteome</keyword>
<dbReference type="AlphaFoldDB" id="A0AAP0E604"/>